<dbReference type="InterPro" id="IPR041916">
    <property type="entry name" value="Anti_sigma_zinc_sf"/>
</dbReference>
<dbReference type="GO" id="GO:0006352">
    <property type="term" value="P:DNA-templated transcription initiation"/>
    <property type="evidence" value="ECO:0007669"/>
    <property type="project" value="InterPro"/>
</dbReference>
<dbReference type="InterPro" id="IPR013324">
    <property type="entry name" value="RNA_pol_sigma_r3/r4-like"/>
</dbReference>
<evidence type="ECO:0000256" key="6">
    <source>
        <dbReference type="SAM" id="MobiDB-lite"/>
    </source>
</evidence>
<evidence type="ECO:0000256" key="2">
    <source>
        <dbReference type="ARBA" id="ARBA00023015"/>
    </source>
</evidence>
<dbReference type="InterPro" id="IPR036388">
    <property type="entry name" value="WH-like_DNA-bd_sf"/>
</dbReference>
<evidence type="ECO:0000259" key="7">
    <source>
        <dbReference type="Pfam" id="PF13490"/>
    </source>
</evidence>
<keyword evidence="4" id="KW-0238">DNA-binding</keyword>
<sequence>MPACLNAISPQSSVLREGLRRVMRTTKFRTDNELIVATRAGDPDAYGQLWKRHYCAAKHAAISATSTFDPDDLAQEAFAAVYLSILKNGGPTTAFRAYLLATVRNTACSWGRAKREHASGYLIEELADPMTLEYGSDRELERSLTRDAFRALPERWQQVLWYTEVEGLRLTTVAEKLGIRPGAASQLALRAREGLREAWVQAHLRSQENNIECAQIVKRMGAYARGNASRRDARRVEEHLICCTSCKSTIEEANNANHRLTDIASMLSWADPGPRASQREVARPSRAGGGGTAASGAPMKQGKREQTLAH</sequence>
<gene>
    <name evidence="8" type="ORF">B5766_10330</name>
</gene>
<evidence type="ECO:0000256" key="1">
    <source>
        <dbReference type="ARBA" id="ARBA00010641"/>
    </source>
</evidence>
<evidence type="ECO:0000256" key="4">
    <source>
        <dbReference type="ARBA" id="ARBA00023125"/>
    </source>
</evidence>
<dbReference type="SUPFAM" id="SSF88946">
    <property type="entry name" value="Sigma2 domain of RNA polymerase sigma factors"/>
    <property type="match status" value="1"/>
</dbReference>
<dbReference type="SUPFAM" id="SSF88659">
    <property type="entry name" value="Sigma3 and sigma4 domains of RNA polymerase sigma factors"/>
    <property type="match status" value="1"/>
</dbReference>
<dbReference type="GO" id="GO:0016987">
    <property type="term" value="F:sigma factor activity"/>
    <property type="evidence" value="ECO:0007669"/>
    <property type="project" value="UniProtKB-KW"/>
</dbReference>
<dbReference type="PANTHER" id="PTHR43133">
    <property type="entry name" value="RNA POLYMERASE ECF-TYPE SIGMA FACTO"/>
    <property type="match status" value="1"/>
</dbReference>
<keyword evidence="5" id="KW-0804">Transcription</keyword>
<proteinExistence type="inferred from homology"/>
<dbReference type="EMBL" id="NAEP01000050">
    <property type="protein sequence ID" value="PDQ34580.1"/>
    <property type="molecule type" value="Genomic_DNA"/>
</dbReference>
<dbReference type="PANTHER" id="PTHR43133:SF8">
    <property type="entry name" value="RNA POLYMERASE SIGMA FACTOR HI_1459-RELATED"/>
    <property type="match status" value="1"/>
</dbReference>
<comment type="caution">
    <text evidence="8">The sequence shown here is derived from an EMBL/GenBank/DDBJ whole genome shotgun (WGS) entry which is preliminary data.</text>
</comment>
<keyword evidence="2" id="KW-0805">Transcription regulation</keyword>
<dbReference type="GO" id="GO:0003677">
    <property type="term" value="F:DNA binding"/>
    <property type="evidence" value="ECO:0007669"/>
    <property type="project" value="UniProtKB-KW"/>
</dbReference>
<dbReference type="AlphaFoldDB" id="A0A2A6FPH5"/>
<reference evidence="9" key="1">
    <citation type="submission" date="2017-03" db="EMBL/GenBank/DDBJ databases">
        <authorList>
            <person name="Lund M.B."/>
        </authorList>
    </citation>
    <scope>NUCLEOTIDE SEQUENCE [LARGE SCALE GENOMIC DNA]</scope>
</reference>
<evidence type="ECO:0000256" key="5">
    <source>
        <dbReference type="ARBA" id="ARBA00023163"/>
    </source>
</evidence>
<organism evidence="8 9">
    <name type="scientific">Candidatus Lumbricidiphila eiseniae</name>
    <dbReference type="NCBI Taxonomy" id="1969409"/>
    <lineage>
        <taxon>Bacteria</taxon>
        <taxon>Bacillati</taxon>
        <taxon>Actinomycetota</taxon>
        <taxon>Actinomycetes</taxon>
        <taxon>Micrococcales</taxon>
        <taxon>Microbacteriaceae</taxon>
        <taxon>Candidatus Lumbricidiphila</taxon>
    </lineage>
</organism>
<feature type="region of interest" description="Disordered" evidence="6">
    <location>
        <begin position="270"/>
        <end position="310"/>
    </location>
</feature>
<evidence type="ECO:0000313" key="8">
    <source>
        <dbReference type="EMBL" id="PDQ34580.1"/>
    </source>
</evidence>
<keyword evidence="3" id="KW-0731">Sigma factor</keyword>
<dbReference type="Proteomes" id="UP000219994">
    <property type="component" value="Unassembled WGS sequence"/>
</dbReference>
<dbReference type="NCBIfam" id="TIGR02937">
    <property type="entry name" value="sigma70-ECF"/>
    <property type="match status" value="1"/>
</dbReference>
<dbReference type="InterPro" id="IPR013325">
    <property type="entry name" value="RNA_pol_sigma_r2"/>
</dbReference>
<dbReference type="Gene3D" id="1.10.10.1320">
    <property type="entry name" value="Anti-sigma factor, zinc-finger domain"/>
    <property type="match status" value="1"/>
</dbReference>
<name>A0A2A6FPH5_9MICO</name>
<protein>
    <recommendedName>
        <fullName evidence="7">Putative zinc-finger domain-containing protein</fullName>
    </recommendedName>
</protein>
<dbReference type="InterPro" id="IPR014284">
    <property type="entry name" value="RNA_pol_sigma-70_dom"/>
</dbReference>
<comment type="similarity">
    <text evidence="1">Belongs to the sigma-70 factor family. ECF subfamily.</text>
</comment>
<dbReference type="Pfam" id="PF13490">
    <property type="entry name" value="zf-HC2"/>
    <property type="match status" value="1"/>
</dbReference>
<dbReference type="InterPro" id="IPR039425">
    <property type="entry name" value="RNA_pol_sigma-70-like"/>
</dbReference>
<dbReference type="InterPro" id="IPR027383">
    <property type="entry name" value="Znf_put"/>
</dbReference>
<evidence type="ECO:0000256" key="3">
    <source>
        <dbReference type="ARBA" id="ARBA00023082"/>
    </source>
</evidence>
<evidence type="ECO:0000313" key="9">
    <source>
        <dbReference type="Proteomes" id="UP000219994"/>
    </source>
</evidence>
<feature type="domain" description="Putative zinc-finger" evidence="7">
    <location>
        <begin position="213"/>
        <end position="246"/>
    </location>
</feature>
<accession>A0A2A6FPH5</accession>
<dbReference type="Gene3D" id="1.10.1740.10">
    <property type="match status" value="1"/>
</dbReference>
<dbReference type="Gene3D" id="1.10.10.10">
    <property type="entry name" value="Winged helix-like DNA-binding domain superfamily/Winged helix DNA-binding domain"/>
    <property type="match status" value="1"/>
</dbReference>